<dbReference type="RefSeq" id="WP_153371817.1">
    <property type="nucleotide sequence ID" value="NZ_CP045650.1"/>
</dbReference>
<dbReference type="AlphaFoldDB" id="A0A5Q0P3R5"/>
<sequence length="118" mass="13862">MYYALEFDDCDNPMYLKKVGNWVITFLNAQDSNYSIQLAMTTVLPRSADSGMQLRRIILQQHKLPNHWCIHHIECFDSTLNQECVYAASEPVAQKAIERVLKEFERYDVCIKLKEMNE</sequence>
<proteinExistence type="predicted"/>
<dbReference type="Proteomes" id="UP000327478">
    <property type="component" value="Chromosome"/>
</dbReference>
<organism evidence="1 4">
    <name type="scientific">Acinetobacter wanghuae</name>
    <dbReference type="NCBI Taxonomy" id="2662362"/>
    <lineage>
        <taxon>Bacteria</taxon>
        <taxon>Pseudomonadati</taxon>
        <taxon>Pseudomonadota</taxon>
        <taxon>Gammaproteobacteria</taxon>
        <taxon>Moraxellales</taxon>
        <taxon>Moraxellaceae</taxon>
        <taxon>Acinetobacter</taxon>
    </lineage>
</organism>
<protein>
    <submittedName>
        <fullName evidence="1">Uncharacterized protein</fullName>
    </submittedName>
</protein>
<dbReference type="EMBL" id="CP045650">
    <property type="protein sequence ID" value="QGA11424.1"/>
    <property type="molecule type" value="Genomic_DNA"/>
</dbReference>
<name>A0A5Q0P3R5_9GAMM</name>
<accession>A0A5Q0P3R5</accession>
<reference evidence="3 4" key="1">
    <citation type="submission" date="2019-10" db="EMBL/GenBank/DDBJ databases">
        <authorList>
            <person name="Dong K."/>
        </authorList>
    </citation>
    <scope>NUCLEOTIDE SEQUENCE [LARGE SCALE GENOMIC DNA]</scope>
    <source>
        <strain evidence="2">Dk386</strain>
        <strain evidence="3">dk386</strain>
        <strain evidence="4">dk771</strain>
        <strain evidence="1">Dk771</strain>
    </source>
</reference>
<dbReference type="EMBL" id="WITK01000020">
    <property type="protein sequence ID" value="MQW92988.1"/>
    <property type="molecule type" value="Genomic_DNA"/>
</dbReference>
<evidence type="ECO:0000313" key="4">
    <source>
        <dbReference type="Proteomes" id="UP000480556"/>
    </source>
</evidence>
<gene>
    <name evidence="2" type="ORF">GFH30_08460</name>
    <name evidence="1" type="ORF">GHJ48_11410</name>
</gene>
<evidence type="ECO:0000313" key="1">
    <source>
        <dbReference type="EMBL" id="MQW92988.1"/>
    </source>
</evidence>
<evidence type="ECO:0000313" key="3">
    <source>
        <dbReference type="Proteomes" id="UP000327478"/>
    </source>
</evidence>
<dbReference type="Proteomes" id="UP000480556">
    <property type="component" value="Unassembled WGS sequence"/>
</dbReference>
<keyword evidence="3" id="KW-1185">Reference proteome</keyword>
<evidence type="ECO:0000313" key="2">
    <source>
        <dbReference type="EMBL" id="QGA11424.1"/>
    </source>
</evidence>